<evidence type="ECO:0000256" key="2">
    <source>
        <dbReference type="ARBA" id="ARBA00012052"/>
    </source>
</evidence>
<evidence type="ECO:0000259" key="11">
    <source>
        <dbReference type="Pfam" id="PF08544"/>
    </source>
</evidence>
<feature type="active site" evidence="9">
    <location>
        <position position="29"/>
    </location>
</feature>
<keyword evidence="7 9" id="KW-0067">ATP-binding</keyword>
<comment type="pathway">
    <text evidence="9">Isoprenoid biosynthesis; isopentenyl diphosphate biosynthesis via DXP pathway; isopentenyl diphosphate from 1-deoxy-D-xylulose 5-phosphate: step 3/6.</text>
</comment>
<evidence type="ECO:0000256" key="7">
    <source>
        <dbReference type="ARBA" id="ARBA00022840"/>
    </source>
</evidence>
<evidence type="ECO:0000313" key="13">
    <source>
        <dbReference type="EMBL" id="QTU85138.1"/>
    </source>
</evidence>
<dbReference type="InterPro" id="IPR014721">
    <property type="entry name" value="Ribsml_uS5_D2-typ_fold_subgr"/>
</dbReference>
<reference evidence="13" key="2">
    <citation type="submission" date="2021-04" db="EMBL/GenBank/DDBJ databases">
        <title>Novel species in family Eggerthellaceae.</title>
        <authorList>
            <person name="Zhang G."/>
        </authorList>
    </citation>
    <scope>NUCLEOTIDE SEQUENCE</scope>
    <source>
        <strain evidence="13">Zg-886</strain>
    </source>
</reference>
<keyword evidence="6 9" id="KW-0418">Kinase</keyword>
<evidence type="ECO:0000256" key="4">
    <source>
        <dbReference type="ARBA" id="ARBA00022679"/>
    </source>
</evidence>
<organism evidence="13 15">
    <name type="scientific">Xiamenia xianingshaonis</name>
    <dbReference type="NCBI Taxonomy" id="2682776"/>
    <lineage>
        <taxon>Bacteria</taxon>
        <taxon>Bacillati</taxon>
        <taxon>Actinomycetota</taxon>
        <taxon>Coriobacteriia</taxon>
        <taxon>Eggerthellales</taxon>
        <taxon>Eggerthellaceae</taxon>
        <taxon>Xiamenia</taxon>
    </lineage>
</organism>
<reference evidence="12 14" key="1">
    <citation type="submission" date="2019-11" db="EMBL/GenBank/DDBJ databases">
        <title>Eggerthellaceae novel genus isolated from the rectal contents of marmort.</title>
        <authorList>
            <person name="Zhang G."/>
        </authorList>
    </citation>
    <scope>NUCLEOTIDE SEQUENCE [LARGE SCALE GENOMIC DNA]</scope>
    <source>
        <strain evidence="14">zg-886</strain>
        <strain evidence="12">Zg-886</strain>
    </source>
</reference>
<evidence type="ECO:0000256" key="8">
    <source>
        <dbReference type="ARBA" id="ARBA00032554"/>
    </source>
</evidence>
<protein>
    <recommendedName>
        <fullName evidence="3 9">4-diphosphocytidyl-2-C-methyl-D-erythritol kinase</fullName>
        <shortName evidence="9">CMK</shortName>
        <ecNumber evidence="2 9">2.7.1.148</ecNumber>
    </recommendedName>
    <alternativeName>
        <fullName evidence="8 9">4-(cytidine-5'-diphospho)-2-C-methyl-D-erythritol kinase</fullName>
    </alternativeName>
</protein>
<feature type="domain" description="GHMP kinase N-terminal" evidence="10">
    <location>
        <begin position="117"/>
        <end position="197"/>
    </location>
</feature>
<dbReference type="Gene3D" id="3.30.70.890">
    <property type="entry name" value="GHMP kinase, C-terminal domain"/>
    <property type="match status" value="1"/>
</dbReference>
<evidence type="ECO:0000256" key="9">
    <source>
        <dbReference type="HAMAP-Rule" id="MF_00061"/>
    </source>
</evidence>
<dbReference type="Proteomes" id="UP000636394">
    <property type="component" value="Unassembled WGS sequence"/>
</dbReference>
<comment type="similarity">
    <text evidence="1 9">Belongs to the GHMP kinase family. IspE subfamily.</text>
</comment>
<evidence type="ECO:0000259" key="10">
    <source>
        <dbReference type="Pfam" id="PF00288"/>
    </source>
</evidence>
<proteinExistence type="inferred from homology"/>
<sequence>MMALARDAQDADARKFRRPGAVRVMAPAKVNLFLAVGDKLPDGYHAATSIMHSLLLHDVLWMKTEPQNAFWDENWATLDGNVVETENNALANESLRISLSVRNFDGLEPLAVAPEDNIVVRAVRMLHRELGRPAGDRLAMHLEKRIPVQAGLGGGSSDAAAALVGAARLWGVDQDDPRLEAVAQRLGADVPFFLRGGCACLTGKGDVFDHALKPMKKPVVLVKPSTGVSTAAAYRAFDAAPCPIDAAVKERAVSAAAAEDVPLANNLMSASEGLLPELAAVAEWLGSQSGVESVLMSGSGSAFFGVCRTFAAAAAAAGAAKAAGWWARATTFSSAAAMLVPLR</sequence>
<keyword evidence="5 9" id="KW-0547">Nucleotide-binding</keyword>
<dbReference type="PANTHER" id="PTHR43527">
    <property type="entry name" value="4-DIPHOSPHOCYTIDYL-2-C-METHYL-D-ERYTHRITOL KINASE, CHLOROPLASTIC"/>
    <property type="match status" value="1"/>
</dbReference>
<evidence type="ECO:0000313" key="14">
    <source>
        <dbReference type="Proteomes" id="UP000636394"/>
    </source>
</evidence>
<feature type="domain" description="GHMP kinase C-terminal" evidence="11">
    <location>
        <begin position="257"/>
        <end position="322"/>
    </location>
</feature>
<name>A0A9E6MSF9_9ACTN</name>
<keyword evidence="14" id="KW-1185">Reference proteome</keyword>
<dbReference type="GO" id="GO:0016114">
    <property type="term" value="P:terpenoid biosynthetic process"/>
    <property type="evidence" value="ECO:0007669"/>
    <property type="project" value="UniProtKB-UniRule"/>
</dbReference>
<dbReference type="GO" id="GO:0005524">
    <property type="term" value="F:ATP binding"/>
    <property type="evidence" value="ECO:0007669"/>
    <property type="project" value="UniProtKB-UniRule"/>
</dbReference>
<accession>A0A9E6MSF9</accession>
<dbReference type="EMBL" id="CP072829">
    <property type="protein sequence ID" value="QTU85138.1"/>
    <property type="molecule type" value="Genomic_DNA"/>
</dbReference>
<dbReference type="Pfam" id="PF08544">
    <property type="entry name" value="GHMP_kinases_C"/>
    <property type="match status" value="1"/>
</dbReference>
<feature type="active site" evidence="9">
    <location>
        <position position="189"/>
    </location>
</feature>
<dbReference type="SUPFAM" id="SSF55060">
    <property type="entry name" value="GHMP Kinase, C-terminal domain"/>
    <property type="match status" value="1"/>
</dbReference>
<keyword evidence="4 9" id="KW-0808">Transferase</keyword>
<evidence type="ECO:0000313" key="12">
    <source>
        <dbReference type="EMBL" id="NHM13926.1"/>
    </source>
</evidence>
<dbReference type="AlphaFoldDB" id="A0A9E6MSF9"/>
<dbReference type="EC" id="2.7.1.148" evidence="2 9"/>
<dbReference type="InterPro" id="IPR004424">
    <property type="entry name" value="IspE"/>
</dbReference>
<gene>
    <name evidence="9 13" type="primary">ispE</name>
    <name evidence="12" type="ORF">GMI68_03930</name>
    <name evidence="13" type="ORF">J7S26_00100</name>
</gene>
<dbReference type="InterPro" id="IPR013750">
    <property type="entry name" value="GHMP_kinase_C_dom"/>
</dbReference>
<feature type="binding site" evidence="9">
    <location>
        <begin position="147"/>
        <end position="157"/>
    </location>
    <ligand>
        <name>ATP</name>
        <dbReference type="ChEBI" id="CHEBI:30616"/>
    </ligand>
</feature>
<evidence type="ECO:0000256" key="6">
    <source>
        <dbReference type="ARBA" id="ARBA00022777"/>
    </source>
</evidence>
<dbReference type="PANTHER" id="PTHR43527:SF2">
    <property type="entry name" value="4-DIPHOSPHOCYTIDYL-2-C-METHYL-D-ERYTHRITOL KINASE, CHLOROPLASTIC"/>
    <property type="match status" value="1"/>
</dbReference>
<dbReference type="GO" id="GO:0050515">
    <property type="term" value="F:4-(cytidine 5'-diphospho)-2-C-methyl-D-erythritol kinase activity"/>
    <property type="evidence" value="ECO:0007669"/>
    <property type="project" value="UniProtKB-UniRule"/>
</dbReference>
<dbReference type="SUPFAM" id="SSF54211">
    <property type="entry name" value="Ribosomal protein S5 domain 2-like"/>
    <property type="match status" value="1"/>
</dbReference>
<dbReference type="InterPro" id="IPR006204">
    <property type="entry name" value="GHMP_kinase_N_dom"/>
</dbReference>
<dbReference type="Pfam" id="PF00288">
    <property type="entry name" value="GHMP_kinases_N"/>
    <property type="match status" value="1"/>
</dbReference>
<dbReference type="Gene3D" id="3.30.230.10">
    <property type="match status" value="1"/>
</dbReference>
<dbReference type="PIRSF" id="PIRSF010376">
    <property type="entry name" value="IspE"/>
    <property type="match status" value="1"/>
</dbReference>
<evidence type="ECO:0000256" key="5">
    <source>
        <dbReference type="ARBA" id="ARBA00022741"/>
    </source>
</evidence>
<dbReference type="InterPro" id="IPR020568">
    <property type="entry name" value="Ribosomal_Su5_D2-typ_SF"/>
</dbReference>
<dbReference type="EMBL" id="WPCR01000004">
    <property type="protein sequence ID" value="NHM13926.1"/>
    <property type="molecule type" value="Genomic_DNA"/>
</dbReference>
<comment type="catalytic activity">
    <reaction evidence="9">
        <text>4-CDP-2-C-methyl-D-erythritol + ATP = 4-CDP-2-C-methyl-D-erythritol 2-phosphate + ADP + H(+)</text>
        <dbReference type="Rhea" id="RHEA:18437"/>
        <dbReference type="ChEBI" id="CHEBI:15378"/>
        <dbReference type="ChEBI" id="CHEBI:30616"/>
        <dbReference type="ChEBI" id="CHEBI:57823"/>
        <dbReference type="ChEBI" id="CHEBI:57919"/>
        <dbReference type="ChEBI" id="CHEBI:456216"/>
        <dbReference type="EC" id="2.7.1.148"/>
    </reaction>
</comment>
<dbReference type="HAMAP" id="MF_00061">
    <property type="entry name" value="IspE"/>
    <property type="match status" value="1"/>
</dbReference>
<evidence type="ECO:0000256" key="3">
    <source>
        <dbReference type="ARBA" id="ARBA00017473"/>
    </source>
</evidence>
<comment type="function">
    <text evidence="9">Catalyzes the phosphorylation of the position 2 hydroxy group of 4-diphosphocytidyl-2C-methyl-D-erythritol.</text>
</comment>
<dbReference type="NCBIfam" id="TIGR00154">
    <property type="entry name" value="ispE"/>
    <property type="match status" value="1"/>
</dbReference>
<evidence type="ECO:0000256" key="1">
    <source>
        <dbReference type="ARBA" id="ARBA00009684"/>
    </source>
</evidence>
<dbReference type="InterPro" id="IPR036554">
    <property type="entry name" value="GHMP_kinase_C_sf"/>
</dbReference>
<dbReference type="GO" id="GO:0019288">
    <property type="term" value="P:isopentenyl diphosphate biosynthetic process, methylerythritol 4-phosphate pathway"/>
    <property type="evidence" value="ECO:0007669"/>
    <property type="project" value="UniProtKB-UniRule"/>
</dbReference>
<evidence type="ECO:0000313" key="15">
    <source>
        <dbReference type="Proteomes" id="UP000671910"/>
    </source>
</evidence>
<keyword evidence="9" id="KW-0414">Isoprene biosynthesis</keyword>
<dbReference type="Proteomes" id="UP000671910">
    <property type="component" value="Chromosome"/>
</dbReference>
<dbReference type="KEGG" id="ebz:J7S26_00100"/>